<dbReference type="GO" id="GO:0005882">
    <property type="term" value="C:intermediate filament"/>
    <property type="evidence" value="ECO:0007669"/>
    <property type="project" value="UniProtKB-KW"/>
</dbReference>
<sequence>MAAFHQPAILNSGKYVRQQENQMYQKLNFSGDAFPLLFDGDVKLAMQNLNERLVVYRENVRSLENANAKLELKIKEWNEKRSPAAGSNCSGYFKVTEELQTKLQQAQIENARIALELDNCKLIAEHFRLKYNNEQSMRFGTENDIQALRHMRDNLTVTTSNLKLDIEGLQEDLIYLKKNHEEVMDELRKKVVNTVNVEVDAAPGPDIVKLLTDMRLQYEELVSKKQQEVKEWFEKQTEKLNIEVAVDMEQLNTNKTMITKLTQTIRDLEITLQNELNMKAAFETSLSDVKLQYDLQLKDIHNKIESVNAQWIKKQSKMKDQSHIHDELAKEIENYRSVLEAWEFQSQALDLEEETTEQSKRLKIKMIEEDVVDGKIVLSESKETAMG</sequence>
<gene>
    <name evidence="6" type="primary">LOC117347099</name>
</gene>
<dbReference type="RefSeq" id="XP_033773390.1">
    <property type="nucleotide sequence ID" value="XM_033917499.1"/>
</dbReference>
<dbReference type="KEGG" id="gsh:117347099"/>
<dbReference type="InParanoid" id="A0A6P8NX61"/>
<dbReference type="PROSITE" id="PS51842">
    <property type="entry name" value="IF_ROD_2"/>
    <property type="match status" value="1"/>
</dbReference>
<dbReference type="AlphaFoldDB" id="A0A6P8NX61"/>
<keyword evidence="5" id="KW-1185">Reference proteome</keyword>
<dbReference type="SMART" id="SM01391">
    <property type="entry name" value="Filament"/>
    <property type="match status" value="1"/>
</dbReference>
<dbReference type="PRINTS" id="PR01248">
    <property type="entry name" value="TYPE1KERATIN"/>
</dbReference>
<evidence type="ECO:0000256" key="1">
    <source>
        <dbReference type="ARBA" id="ARBA00022754"/>
    </source>
</evidence>
<evidence type="ECO:0000256" key="3">
    <source>
        <dbReference type="SAM" id="Coils"/>
    </source>
</evidence>
<dbReference type="GO" id="GO:0005198">
    <property type="term" value="F:structural molecule activity"/>
    <property type="evidence" value="ECO:0007669"/>
    <property type="project" value="InterPro"/>
</dbReference>
<protein>
    <submittedName>
        <fullName evidence="6">Keratin, type I cytoskeletal 15-like</fullName>
    </submittedName>
</protein>
<evidence type="ECO:0000256" key="2">
    <source>
        <dbReference type="ARBA" id="ARBA00023054"/>
    </source>
</evidence>
<accession>A0A6P8NX61</accession>
<dbReference type="PANTHER" id="PTHR23239">
    <property type="entry name" value="INTERMEDIATE FILAMENT"/>
    <property type="match status" value="1"/>
</dbReference>
<dbReference type="PANTHER" id="PTHR23239:SF180">
    <property type="entry name" value="KERATIN, TYPE I CYTOSKELETAL 17"/>
    <property type="match status" value="1"/>
</dbReference>
<evidence type="ECO:0000259" key="4">
    <source>
        <dbReference type="PROSITE" id="PS51842"/>
    </source>
</evidence>
<keyword evidence="2 3" id="KW-0175">Coiled coil</keyword>
<evidence type="ECO:0000313" key="6">
    <source>
        <dbReference type="RefSeq" id="XP_033773390.1"/>
    </source>
</evidence>
<dbReference type="SUPFAM" id="SSF64593">
    <property type="entry name" value="Intermediate filament protein, coiled coil region"/>
    <property type="match status" value="2"/>
</dbReference>
<dbReference type="InterPro" id="IPR039008">
    <property type="entry name" value="IF_rod_dom"/>
</dbReference>
<reference evidence="6" key="1">
    <citation type="submission" date="2025-08" db="UniProtKB">
        <authorList>
            <consortium name="RefSeq"/>
        </authorList>
    </citation>
    <scope>IDENTIFICATION</scope>
</reference>
<dbReference type="GO" id="GO:0045109">
    <property type="term" value="P:intermediate filament organization"/>
    <property type="evidence" value="ECO:0007669"/>
    <property type="project" value="TreeGrafter"/>
</dbReference>
<dbReference type="Pfam" id="PF00038">
    <property type="entry name" value="Filament"/>
    <property type="match status" value="1"/>
</dbReference>
<evidence type="ECO:0000313" key="5">
    <source>
        <dbReference type="Proteomes" id="UP000515159"/>
    </source>
</evidence>
<dbReference type="GO" id="GO:0030855">
    <property type="term" value="P:epithelial cell differentiation"/>
    <property type="evidence" value="ECO:0007669"/>
    <property type="project" value="TreeGrafter"/>
</dbReference>
<dbReference type="InterPro" id="IPR002957">
    <property type="entry name" value="Keratin_I"/>
</dbReference>
<feature type="coiled-coil region" evidence="3">
    <location>
        <begin position="46"/>
        <end position="116"/>
    </location>
</feature>
<feature type="domain" description="IF rod" evidence="4">
    <location>
        <begin position="42"/>
        <end position="387"/>
    </location>
</feature>
<keyword evidence="1" id="KW-0403">Intermediate filament</keyword>
<dbReference type="GeneID" id="117347099"/>
<name>A0A6P8NX61_GEOSA</name>
<dbReference type="Gene3D" id="1.20.5.500">
    <property type="entry name" value="Single helix bin"/>
    <property type="match status" value="1"/>
</dbReference>
<dbReference type="Proteomes" id="UP000515159">
    <property type="component" value="Chromosome 13"/>
</dbReference>
<proteinExistence type="predicted"/>
<dbReference type="OrthoDB" id="102442at2759"/>
<organism evidence="5 6">
    <name type="scientific">Geotrypetes seraphini</name>
    <name type="common">Gaboon caecilian</name>
    <name type="synonym">Caecilia seraphini</name>
    <dbReference type="NCBI Taxonomy" id="260995"/>
    <lineage>
        <taxon>Eukaryota</taxon>
        <taxon>Metazoa</taxon>
        <taxon>Chordata</taxon>
        <taxon>Craniata</taxon>
        <taxon>Vertebrata</taxon>
        <taxon>Euteleostomi</taxon>
        <taxon>Amphibia</taxon>
        <taxon>Gymnophiona</taxon>
        <taxon>Geotrypetes</taxon>
    </lineage>
</organism>
<dbReference type="Gene3D" id="1.20.5.1160">
    <property type="entry name" value="Vasodilator-stimulated phosphoprotein"/>
    <property type="match status" value="1"/>
</dbReference>